<name>A0A132MKV0_9ACTN</name>
<feature type="domain" description="Tc1-like transposase DDE" evidence="1">
    <location>
        <begin position="1"/>
        <end position="146"/>
    </location>
</feature>
<reference evidence="3" key="1">
    <citation type="submission" date="2015-04" db="EMBL/GenBank/DDBJ databases">
        <title>Physiological reanalysis, assessment of diazotrophy, and genome sequences of multiple isolates of Streptomyces thermoautotrophicus.</title>
        <authorList>
            <person name="MacKellar D.C."/>
            <person name="Lieber L."/>
            <person name="Norman J."/>
            <person name="Bolger A."/>
            <person name="Tobin C."/>
            <person name="Murray J.W."/>
            <person name="Chang R."/>
            <person name="Ford T."/>
            <person name="Nguyen P.Q."/>
            <person name="Woodward J."/>
            <person name="Permingeat H."/>
            <person name="Joshi N.S."/>
            <person name="Silver P.A."/>
            <person name="Usadel B."/>
            <person name="Rutherford A.W."/>
            <person name="Friesen M."/>
            <person name="Prell J."/>
        </authorList>
    </citation>
    <scope>NUCLEOTIDE SEQUENCE [LARGE SCALE GENOMIC DNA]</scope>
    <source>
        <strain evidence="3">H1</strain>
    </source>
</reference>
<protein>
    <submittedName>
        <fullName evidence="2">Putative IS630 family ISRj1-like transposase</fullName>
    </submittedName>
</protein>
<organism evidence="2 3">
    <name type="scientific">Carbonactinospora thermoautotrophica</name>
    <dbReference type="NCBI Taxonomy" id="1469144"/>
    <lineage>
        <taxon>Bacteria</taxon>
        <taxon>Bacillati</taxon>
        <taxon>Actinomycetota</taxon>
        <taxon>Actinomycetes</taxon>
        <taxon>Kitasatosporales</taxon>
        <taxon>Carbonactinosporaceae</taxon>
        <taxon>Carbonactinospora</taxon>
    </lineage>
</organism>
<dbReference type="EMBL" id="LAXD01000001">
    <property type="protein sequence ID" value="KWW98458.1"/>
    <property type="molecule type" value="Genomic_DNA"/>
</dbReference>
<dbReference type="InterPro" id="IPR012337">
    <property type="entry name" value="RNaseH-like_sf"/>
</dbReference>
<dbReference type="InterPro" id="IPR036397">
    <property type="entry name" value="RNaseH_sf"/>
</dbReference>
<dbReference type="InterPro" id="IPR038717">
    <property type="entry name" value="Tc1-like_DDE_dom"/>
</dbReference>
<dbReference type="PATRIC" id="fig|1469144.10.peg.147"/>
<sequence length="184" mass="21058">MVCADELGPVTPRTFGPAPGWSLDGRRIKAPLEYSRGPDKTWVYGALRVRDGEAVTMTAPSRNSVNYQRFLELVERANPTGDIWVITDNLSSHHSVSTRAWLADHPRIKHAFIPVGACWLNLQEAWWRIFRREALAGQTFADAAEIRQATEHATAALNRRARPWIWGRPPPPPRHRRRRFVYCL</sequence>
<dbReference type="SUPFAM" id="SSF53098">
    <property type="entry name" value="Ribonuclease H-like"/>
    <property type="match status" value="1"/>
</dbReference>
<dbReference type="GO" id="GO:0003676">
    <property type="term" value="F:nucleic acid binding"/>
    <property type="evidence" value="ECO:0007669"/>
    <property type="project" value="InterPro"/>
</dbReference>
<gene>
    <name evidence="2" type="ORF">LI90_78</name>
</gene>
<dbReference type="STRING" id="1469144.LI90_78"/>
<dbReference type="InterPro" id="IPR047655">
    <property type="entry name" value="Transpos_IS630-like"/>
</dbReference>
<dbReference type="Gene3D" id="3.30.420.10">
    <property type="entry name" value="Ribonuclease H-like superfamily/Ribonuclease H"/>
    <property type="match status" value="1"/>
</dbReference>
<proteinExistence type="predicted"/>
<evidence type="ECO:0000313" key="3">
    <source>
        <dbReference type="Proteomes" id="UP000070188"/>
    </source>
</evidence>
<evidence type="ECO:0000259" key="1">
    <source>
        <dbReference type="Pfam" id="PF13358"/>
    </source>
</evidence>
<dbReference type="Proteomes" id="UP000070188">
    <property type="component" value="Unassembled WGS sequence"/>
</dbReference>
<dbReference type="AlphaFoldDB" id="A0A132MKV0"/>
<keyword evidence="3" id="KW-1185">Reference proteome</keyword>
<dbReference type="OrthoDB" id="3212644at2"/>
<evidence type="ECO:0000313" key="2">
    <source>
        <dbReference type="EMBL" id="KWW98458.1"/>
    </source>
</evidence>
<accession>A0A132MKV0</accession>
<dbReference type="NCBIfam" id="NF033545">
    <property type="entry name" value="transpos_IS630"/>
    <property type="match status" value="1"/>
</dbReference>
<dbReference type="Pfam" id="PF13358">
    <property type="entry name" value="DDE_3"/>
    <property type="match status" value="1"/>
</dbReference>
<comment type="caution">
    <text evidence="2">The sequence shown here is derived from an EMBL/GenBank/DDBJ whole genome shotgun (WGS) entry which is preliminary data.</text>
</comment>